<dbReference type="PANTHER" id="PTHR43248:SF29">
    <property type="entry name" value="TRIPEPTIDYL AMINOPEPTIDASE"/>
    <property type="match status" value="1"/>
</dbReference>
<dbReference type="Proteomes" id="UP000590811">
    <property type="component" value="Unassembled WGS sequence"/>
</dbReference>
<sequence>MAATRGDRMTTTGPRRRLGVAATALAGVVALAGSLLTATAVSAAPATATSATSAASAATSATTGAVASDAGGIAPGTRTPTLSWGPCGTGLEAFRCTTAEVPTDYDRPRGATTTLALIKLPASGPGARIGSLFTNPGGPGGSGVDFVTAAPQLYTAALRARYDIIGFDPRGVVRSDPATCFATAQEEASSPLLRLAYPLTRPEGRTFVKEAVAFAKQCTSTSPDRFRHASTANVARDLELLRRAVGDDKLTYAGYSYGTFLGATYARLFPDRVGRFVLDGTVDPKAWSGTGRGDAAQWVPFGIRTRQGVGAWETFREFAKQCKAAGPARCSLAGLGDPLTVATRTFDRLATSPVTIETPSGPVVIDQQVAVLLSFQALYDPASWRDLADTLAALSVSTPSPARVAAAVAGTTTTVGERVRGEAADERGEDYASAGGNLASVCVDARRSGLLGSYPAIADAYDRTAPYFGRFRLWTGAICERWGLTDTDAFLGPWAQTTKAKVLVIGTRFDPATPYSQTRPYAGLWPDADVLTVQGYGHTALGKSTCADDAVTRYLLTGRTGGADRTCRQDVAPFAAPADGARTAPREPVRVSPRWLGL</sequence>
<reference evidence="8 9" key="1">
    <citation type="submission" date="2020-08" db="EMBL/GenBank/DDBJ databases">
        <title>Genomic Encyclopedia of Type Strains, Phase IV (KMG-V): Genome sequencing to study the core and pangenomes of soil and plant-associated prokaryotes.</title>
        <authorList>
            <person name="Whitman W."/>
        </authorList>
    </citation>
    <scope>NUCLEOTIDE SEQUENCE [LARGE SCALE GENOMIC DNA]</scope>
    <source>
        <strain evidence="8 9">B3ACCR2</strain>
    </source>
</reference>
<feature type="domain" description="AB hydrolase-1" evidence="6">
    <location>
        <begin position="135"/>
        <end position="299"/>
    </location>
</feature>
<dbReference type="InterPro" id="IPR000073">
    <property type="entry name" value="AB_hydrolase_1"/>
</dbReference>
<gene>
    <name evidence="8" type="ORF">FHW14_002810</name>
</gene>
<evidence type="ECO:0000256" key="5">
    <source>
        <dbReference type="SAM" id="SignalP"/>
    </source>
</evidence>
<feature type="domain" description="Peptidase S33 tripeptidyl aminopeptidase-like C-terminal" evidence="7">
    <location>
        <begin position="465"/>
        <end position="567"/>
    </location>
</feature>
<name>A0A839PY28_9MICO</name>
<dbReference type="Gene3D" id="3.40.50.1820">
    <property type="entry name" value="alpha/beta hydrolase"/>
    <property type="match status" value="1"/>
</dbReference>
<feature type="chain" id="PRO_5032715578" evidence="5">
    <location>
        <begin position="44"/>
        <end position="598"/>
    </location>
</feature>
<dbReference type="RefSeq" id="WP_184510761.1">
    <property type="nucleotide sequence ID" value="NZ_JACHVT010000006.1"/>
</dbReference>
<protein>
    <submittedName>
        <fullName evidence="8">Pimeloyl-ACP methyl ester carboxylesterase</fullName>
    </submittedName>
</protein>
<dbReference type="InterPro" id="IPR013595">
    <property type="entry name" value="Pept_S33_TAP-like_C"/>
</dbReference>
<accession>A0A839PY28</accession>
<dbReference type="EMBL" id="JACHVT010000006">
    <property type="protein sequence ID" value="MBB2987624.1"/>
    <property type="molecule type" value="Genomic_DNA"/>
</dbReference>
<dbReference type="GO" id="GO:0016787">
    <property type="term" value="F:hydrolase activity"/>
    <property type="evidence" value="ECO:0007669"/>
    <property type="project" value="UniProtKB-KW"/>
</dbReference>
<evidence type="ECO:0000256" key="4">
    <source>
        <dbReference type="SAM" id="MobiDB-lite"/>
    </source>
</evidence>
<keyword evidence="3" id="KW-0378">Hydrolase</keyword>
<dbReference type="InterPro" id="IPR051601">
    <property type="entry name" value="Serine_prot/Carboxylest_S33"/>
</dbReference>
<dbReference type="PANTHER" id="PTHR43248">
    <property type="entry name" value="2-SUCCINYL-6-HYDROXY-2,4-CYCLOHEXADIENE-1-CARBOXYLATE SYNTHASE"/>
    <property type="match status" value="1"/>
</dbReference>
<organism evidence="8 9">
    <name type="scientific">Terracoccus luteus</name>
    <dbReference type="NCBI Taxonomy" id="53356"/>
    <lineage>
        <taxon>Bacteria</taxon>
        <taxon>Bacillati</taxon>
        <taxon>Actinomycetota</taxon>
        <taxon>Actinomycetes</taxon>
        <taxon>Micrococcales</taxon>
        <taxon>Intrasporangiaceae</taxon>
        <taxon>Terracoccus</taxon>
    </lineage>
</organism>
<keyword evidence="2 5" id="KW-0732">Signal</keyword>
<feature type="signal peptide" evidence="5">
    <location>
        <begin position="1"/>
        <end position="43"/>
    </location>
</feature>
<feature type="region of interest" description="Disordered" evidence="4">
    <location>
        <begin position="578"/>
        <end position="598"/>
    </location>
</feature>
<evidence type="ECO:0000259" key="6">
    <source>
        <dbReference type="Pfam" id="PF00561"/>
    </source>
</evidence>
<dbReference type="SUPFAM" id="SSF53474">
    <property type="entry name" value="alpha/beta-Hydrolases"/>
    <property type="match status" value="1"/>
</dbReference>
<dbReference type="InterPro" id="IPR029058">
    <property type="entry name" value="AB_hydrolase_fold"/>
</dbReference>
<evidence type="ECO:0000313" key="9">
    <source>
        <dbReference type="Proteomes" id="UP000590811"/>
    </source>
</evidence>
<evidence type="ECO:0000256" key="1">
    <source>
        <dbReference type="ARBA" id="ARBA00010088"/>
    </source>
</evidence>
<proteinExistence type="inferred from homology"/>
<comment type="caution">
    <text evidence="8">The sequence shown here is derived from an EMBL/GenBank/DDBJ whole genome shotgun (WGS) entry which is preliminary data.</text>
</comment>
<dbReference type="Pfam" id="PF00561">
    <property type="entry name" value="Abhydrolase_1"/>
    <property type="match status" value="1"/>
</dbReference>
<evidence type="ECO:0000313" key="8">
    <source>
        <dbReference type="EMBL" id="MBB2987624.1"/>
    </source>
</evidence>
<dbReference type="Pfam" id="PF08386">
    <property type="entry name" value="Abhydrolase_4"/>
    <property type="match status" value="1"/>
</dbReference>
<dbReference type="AlphaFoldDB" id="A0A839PY28"/>
<evidence type="ECO:0000256" key="3">
    <source>
        <dbReference type="ARBA" id="ARBA00022801"/>
    </source>
</evidence>
<evidence type="ECO:0000259" key="7">
    <source>
        <dbReference type="Pfam" id="PF08386"/>
    </source>
</evidence>
<evidence type="ECO:0000256" key="2">
    <source>
        <dbReference type="ARBA" id="ARBA00022729"/>
    </source>
</evidence>
<comment type="similarity">
    <text evidence="1">Belongs to the peptidase S33 family.</text>
</comment>